<reference evidence="10 11" key="1">
    <citation type="submission" date="2016-03" db="EMBL/GenBank/DDBJ databases">
        <authorList>
            <person name="Ploux O."/>
        </authorList>
    </citation>
    <scope>NUCLEOTIDE SEQUENCE [LARGE SCALE GENOMIC DNA]</scope>
    <source>
        <strain evidence="10 11">UAMH 11012</strain>
    </source>
</reference>
<dbReference type="PROSITE" id="PS00217">
    <property type="entry name" value="SUGAR_TRANSPORT_2"/>
    <property type="match status" value="1"/>
</dbReference>
<accession>A0A1L7XKH4</accession>
<proteinExistence type="inferred from homology"/>
<evidence type="ECO:0000256" key="8">
    <source>
        <dbReference type="SAM" id="Phobius"/>
    </source>
</evidence>
<feature type="transmembrane region" description="Helical" evidence="8">
    <location>
        <begin position="360"/>
        <end position="381"/>
    </location>
</feature>
<dbReference type="Gene3D" id="1.20.1250.20">
    <property type="entry name" value="MFS general substrate transporter like domains"/>
    <property type="match status" value="1"/>
</dbReference>
<dbReference type="Pfam" id="PF00083">
    <property type="entry name" value="Sugar_tr"/>
    <property type="match status" value="1"/>
</dbReference>
<dbReference type="InterPro" id="IPR005828">
    <property type="entry name" value="MFS_sugar_transport-like"/>
</dbReference>
<comment type="subcellular location">
    <subcellularLocation>
        <location evidence="1">Membrane</location>
        <topology evidence="1">Multi-pass membrane protein</topology>
    </subcellularLocation>
</comment>
<dbReference type="FunFam" id="1.20.1250.20:FF:000090">
    <property type="entry name" value="MFS sugar transporter, putative"/>
    <property type="match status" value="1"/>
</dbReference>
<feature type="transmembrane region" description="Helical" evidence="8">
    <location>
        <begin position="424"/>
        <end position="443"/>
    </location>
</feature>
<dbReference type="PROSITE" id="PS50850">
    <property type="entry name" value="MFS"/>
    <property type="match status" value="1"/>
</dbReference>
<name>A0A1L7XKH4_9HELO</name>
<evidence type="ECO:0000256" key="6">
    <source>
        <dbReference type="ARBA" id="ARBA00023136"/>
    </source>
</evidence>
<dbReference type="InterPro" id="IPR050360">
    <property type="entry name" value="MFS_Sugar_Transporters"/>
</dbReference>
<keyword evidence="3 7" id="KW-0813">Transport</keyword>
<dbReference type="InterPro" id="IPR003663">
    <property type="entry name" value="Sugar/inositol_transpt"/>
</dbReference>
<dbReference type="GO" id="GO:0016020">
    <property type="term" value="C:membrane"/>
    <property type="evidence" value="ECO:0007669"/>
    <property type="project" value="UniProtKB-SubCell"/>
</dbReference>
<dbReference type="EMBL" id="FJOG01000031">
    <property type="protein sequence ID" value="CZR65514.1"/>
    <property type="molecule type" value="Genomic_DNA"/>
</dbReference>
<evidence type="ECO:0000313" key="11">
    <source>
        <dbReference type="Proteomes" id="UP000184330"/>
    </source>
</evidence>
<dbReference type="PROSITE" id="PS00216">
    <property type="entry name" value="SUGAR_TRANSPORT_1"/>
    <property type="match status" value="2"/>
</dbReference>
<keyword evidence="6 8" id="KW-0472">Membrane</keyword>
<dbReference type="AlphaFoldDB" id="A0A1L7XKH4"/>
<dbReference type="PANTHER" id="PTHR48022">
    <property type="entry name" value="PLASTIDIC GLUCOSE TRANSPORTER 4"/>
    <property type="match status" value="1"/>
</dbReference>
<dbReference type="InterPro" id="IPR020846">
    <property type="entry name" value="MFS_dom"/>
</dbReference>
<gene>
    <name evidence="10" type="ORF">PAC_15414</name>
</gene>
<feature type="transmembrane region" description="Helical" evidence="8">
    <location>
        <begin position="393"/>
        <end position="412"/>
    </location>
</feature>
<feature type="transmembrane region" description="Helical" evidence="8">
    <location>
        <begin position="136"/>
        <end position="155"/>
    </location>
</feature>
<dbReference type="InterPro" id="IPR005829">
    <property type="entry name" value="Sugar_transporter_CS"/>
</dbReference>
<keyword evidence="11" id="KW-1185">Reference proteome</keyword>
<keyword evidence="4 8" id="KW-0812">Transmembrane</keyword>
<dbReference type="OrthoDB" id="6612291at2759"/>
<evidence type="ECO:0000256" key="1">
    <source>
        <dbReference type="ARBA" id="ARBA00004141"/>
    </source>
</evidence>
<evidence type="ECO:0000256" key="7">
    <source>
        <dbReference type="RuleBase" id="RU003346"/>
    </source>
</evidence>
<feature type="domain" description="Major facilitator superfamily (MFS) profile" evidence="9">
    <location>
        <begin position="9"/>
        <end position="446"/>
    </location>
</feature>
<feature type="transmembrane region" description="Helical" evidence="8">
    <location>
        <begin position="321"/>
        <end position="340"/>
    </location>
</feature>
<feature type="transmembrane region" description="Helical" evidence="8">
    <location>
        <begin position="297"/>
        <end position="314"/>
    </location>
</feature>
<feature type="transmembrane region" description="Helical" evidence="8">
    <location>
        <begin position="79"/>
        <end position="101"/>
    </location>
</feature>
<dbReference type="NCBIfam" id="TIGR00879">
    <property type="entry name" value="SP"/>
    <property type="match status" value="1"/>
</dbReference>
<keyword evidence="5 8" id="KW-1133">Transmembrane helix</keyword>
<feature type="transmembrane region" description="Helical" evidence="8">
    <location>
        <begin position="167"/>
        <end position="188"/>
    </location>
</feature>
<evidence type="ECO:0000256" key="4">
    <source>
        <dbReference type="ARBA" id="ARBA00022692"/>
    </source>
</evidence>
<dbReference type="PRINTS" id="PR00171">
    <property type="entry name" value="SUGRTRNSPORT"/>
</dbReference>
<protein>
    <submittedName>
        <fullName evidence="10">Probable major myo-inositol transporter iolT</fullName>
    </submittedName>
</protein>
<evidence type="ECO:0000256" key="5">
    <source>
        <dbReference type="ARBA" id="ARBA00022989"/>
    </source>
</evidence>
<organism evidence="10 11">
    <name type="scientific">Phialocephala subalpina</name>
    <dbReference type="NCBI Taxonomy" id="576137"/>
    <lineage>
        <taxon>Eukaryota</taxon>
        <taxon>Fungi</taxon>
        <taxon>Dikarya</taxon>
        <taxon>Ascomycota</taxon>
        <taxon>Pezizomycotina</taxon>
        <taxon>Leotiomycetes</taxon>
        <taxon>Helotiales</taxon>
        <taxon>Mollisiaceae</taxon>
        <taxon>Phialocephala</taxon>
        <taxon>Phialocephala fortinii species complex</taxon>
    </lineage>
</organism>
<evidence type="ECO:0000313" key="10">
    <source>
        <dbReference type="EMBL" id="CZR65514.1"/>
    </source>
</evidence>
<evidence type="ECO:0000256" key="2">
    <source>
        <dbReference type="ARBA" id="ARBA00010992"/>
    </source>
</evidence>
<comment type="similarity">
    <text evidence="2 7">Belongs to the major facilitator superfamily. Sugar transporter (TC 2.A.1.1) family.</text>
</comment>
<dbReference type="GO" id="GO:0005351">
    <property type="term" value="F:carbohydrate:proton symporter activity"/>
    <property type="evidence" value="ECO:0007669"/>
    <property type="project" value="TreeGrafter"/>
</dbReference>
<evidence type="ECO:0000256" key="3">
    <source>
        <dbReference type="ARBA" id="ARBA00022448"/>
    </source>
</evidence>
<dbReference type="PANTHER" id="PTHR48022:SF9">
    <property type="entry name" value="MAJOR FACILITATOR SUPERFAMILY (MFS) PROFILE DOMAIN-CONTAINING PROTEIN"/>
    <property type="match status" value="1"/>
</dbReference>
<feature type="transmembrane region" description="Helical" evidence="8">
    <location>
        <begin position="107"/>
        <end position="124"/>
    </location>
</feature>
<dbReference type="InterPro" id="IPR036259">
    <property type="entry name" value="MFS_trans_sf"/>
</dbReference>
<feature type="transmembrane region" description="Helical" evidence="8">
    <location>
        <begin position="256"/>
        <end position="277"/>
    </location>
</feature>
<dbReference type="SUPFAM" id="SSF103473">
    <property type="entry name" value="MFS general substrate transporter"/>
    <property type="match status" value="1"/>
</dbReference>
<feature type="transmembrane region" description="Helical" evidence="8">
    <location>
        <begin position="50"/>
        <end position="70"/>
    </location>
</feature>
<sequence length="484" mass="52887">MGRLLTGFSAVFLSIGGFLFGYDSGIISSTIVQPNFVTYFSSPTSSEAGGIVSGFQGGAILGALSISWLADKFGRRKTVFIGSLISILGCALQAGSATIAMLIAGRLIAGIAVGLLSAVVPMYCSEISEARHRGMLSGLLQWMLSWGFLVAQWLGYGCTFVTSSFQWRFPLAFQLVPGLLLAAGIFFIEESPRWLMEKDRFDEARTVLEKLHGNGSNQEFLDLEFQEIRDVIVAEKTLAIKSWKGLVRRPSWRKRLLLGCGIQAFGQLSGVNVINYYGPRIYQSLNIDTTTSLKITGISGSLSIIYCTIGLYVLDKIGRRIPLIVSALGCGFSLLVATVLDEHYKPGEPASNPTALRAVVSMNFVFSLAFIMTGIISWVYPAEIFPVEIRARGNSISAVVNWSLNLIIAQVSPLAFQQVGYKYFYAYFVFNMCAALCYFFFFPETKGKTLEQMDMVFGDQLALDDPEGTAKKEKAAAGIHIEGA</sequence>
<dbReference type="Proteomes" id="UP000184330">
    <property type="component" value="Unassembled WGS sequence"/>
</dbReference>
<evidence type="ECO:0000259" key="9">
    <source>
        <dbReference type="PROSITE" id="PS50850"/>
    </source>
</evidence>